<comment type="catalytic activity">
    <reaction evidence="3">
        <text>cytidine(34) in elongator tRNA(Met) + acetate + ATP = N(4)-acetylcytidine(34) in elongator tRNA(Met) + AMP + diphosphate</text>
        <dbReference type="Rhea" id="RHEA:58144"/>
        <dbReference type="Rhea" id="RHEA-COMP:10693"/>
        <dbReference type="Rhea" id="RHEA-COMP:10694"/>
        <dbReference type="ChEBI" id="CHEBI:30089"/>
        <dbReference type="ChEBI" id="CHEBI:30616"/>
        <dbReference type="ChEBI" id="CHEBI:33019"/>
        <dbReference type="ChEBI" id="CHEBI:74900"/>
        <dbReference type="ChEBI" id="CHEBI:82748"/>
        <dbReference type="ChEBI" id="CHEBI:456215"/>
    </reaction>
</comment>
<dbReference type="InterPro" id="IPR014729">
    <property type="entry name" value="Rossmann-like_a/b/a_fold"/>
</dbReference>
<dbReference type="PANTHER" id="PTHR37825">
    <property type="entry name" value="TRNA(MET) CYTIDINE ACETATE LIGASE"/>
    <property type="match status" value="1"/>
</dbReference>
<dbReference type="PANTHER" id="PTHR37825:SF1">
    <property type="entry name" value="TRNA(MET) CYTIDINE ACETATE LIGASE"/>
    <property type="match status" value="1"/>
</dbReference>
<dbReference type="GO" id="GO:0016879">
    <property type="term" value="F:ligase activity, forming carbon-nitrogen bonds"/>
    <property type="evidence" value="ECO:0007669"/>
    <property type="project" value="UniProtKB-UniRule"/>
</dbReference>
<dbReference type="HAMAP" id="MF_01539">
    <property type="entry name" value="TmcAL"/>
    <property type="match status" value="1"/>
</dbReference>
<keyword evidence="3" id="KW-0963">Cytoplasm</keyword>
<dbReference type="GO" id="GO:0005524">
    <property type="term" value="F:ATP binding"/>
    <property type="evidence" value="ECO:0007669"/>
    <property type="project" value="UniProtKB-KW"/>
</dbReference>
<dbReference type="SUPFAM" id="SSF52374">
    <property type="entry name" value="Nucleotidylyl transferase"/>
    <property type="match status" value="1"/>
</dbReference>
<dbReference type="AlphaFoldDB" id="A0A2K9HFY0"/>
<organism evidence="4 5">
    <name type="scientific">Companilactobacillus alimentarius DSM 20249</name>
    <dbReference type="NCBI Taxonomy" id="1423720"/>
    <lineage>
        <taxon>Bacteria</taxon>
        <taxon>Bacillati</taxon>
        <taxon>Bacillota</taxon>
        <taxon>Bacilli</taxon>
        <taxon>Lactobacillales</taxon>
        <taxon>Lactobacillaceae</taxon>
        <taxon>Companilactobacillus</taxon>
    </lineage>
</organism>
<keyword evidence="3" id="KW-0547">Nucleotide-binding</keyword>
<dbReference type="EMBL" id="CP018867">
    <property type="protein sequence ID" value="AUI71461.1"/>
    <property type="molecule type" value="Genomic_DNA"/>
</dbReference>
<feature type="binding site" evidence="3">
    <location>
        <position position="102"/>
    </location>
    <ligand>
        <name>ATP</name>
        <dbReference type="ChEBI" id="CHEBI:30616"/>
    </ligand>
</feature>
<protein>
    <recommendedName>
        <fullName evidence="3">tRNA(Met) cytidine acetate ligase</fullName>
        <ecNumber evidence="3">6.3.4.-</ecNumber>
    </recommendedName>
</protein>
<keyword evidence="5" id="KW-1185">Reference proteome</keyword>
<dbReference type="EC" id="6.3.4.-" evidence="3"/>
<dbReference type="GO" id="GO:0000049">
    <property type="term" value="F:tRNA binding"/>
    <property type="evidence" value="ECO:0007669"/>
    <property type="project" value="UniProtKB-KW"/>
</dbReference>
<feature type="binding site" evidence="3">
    <location>
        <position position="176"/>
    </location>
    <ligand>
        <name>ATP</name>
        <dbReference type="ChEBI" id="CHEBI:30616"/>
    </ligand>
</feature>
<dbReference type="RefSeq" id="WP_057740026.1">
    <property type="nucleotide sequence ID" value="NZ_AZDQ01000045.1"/>
</dbReference>
<proteinExistence type="inferred from homology"/>
<evidence type="ECO:0000256" key="1">
    <source>
        <dbReference type="ARBA" id="ARBA00022598"/>
    </source>
</evidence>
<keyword evidence="3" id="KW-0820">tRNA-binding</keyword>
<reference evidence="4 5" key="1">
    <citation type="submission" date="2016-12" db="EMBL/GenBank/DDBJ databases">
        <title>The whole genome sequencing and assembly of Lactobacillus alimentarius DSM 20249T strain.</title>
        <authorList>
            <person name="Lee Y.-J."/>
            <person name="Yi H."/>
            <person name="Bahn Y.-S."/>
            <person name="Kim J.F."/>
            <person name="Lee D.-W."/>
        </authorList>
    </citation>
    <scope>NUCLEOTIDE SEQUENCE [LARGE SCALE GENOMIC DNA]</scope>
    <source>
        <strain evidence="4 5">DSM 20249</strain>
    </source>
</reference>
<feature type="binding site" evidence="3">
    <location>
        <begin position="8"/>
        <end position="21"/>
    </location>
    <ligand>
        <name>ATP</name>
        <dbReference type="ChEBI" id="CHEBI:30616"/>
    </ligand>
</feature>
<evidence type="ECO:0000256" key="3">
    <source>
        <dbReference type="HAMAP-Rule" id="MF_01539"/>
    </source>
</evidence>
<keyword evidence="1 3" id="KW-0436">Ligase</keyword>
<dbReference type="NCBIfam" id="NF010191">
    <property type="entry name" value="PRK13670.1"/>
    <property type="match status" value="1"/>
</dbReference>
<dbReference type="Pfam" id="PF05636">
    <property type="entry name" value="HIGH_NTase1"/>
    <property type="match status" value="1"/>
</dbReference>
<evidence type="ECO:0000256" key="2">
    <source>
        <dbReference type="ARBA" id="ARBA00022694"/>
    </source>
</evidence>
<comment type="caution">
    <text evidence="3">Lacks conserved residue(s) required for the propagation of feature annotation.</text>
</comment>
<evidence type="ECO:0000313" key="5">
    <source>
        <dbReference type="Proteomes" id="UP000234653"/>
    </source>
</evidence>
<dbReference type="KEGG" id="lali:LA20249_04295"/>
<evidence type="ECO:0000313" key="4">
    <source>
        <dbReference type="EMBL" id="AUI71461.1"/>
    </source>
</evidence>
<dbReference type="GO" id="GO:0006400">
    <property type="term" value="P:tRNA modification"/>
    <property type="evidence" value="ECO:0007669"/>
    <property type="project" value="UniProtKB-UniRule"/>
</dbReference>
<gene>
    <name evidence="3" type="primary">tmcAL</name>
    <name evidence="4" type="ORF">LA20249_04295</name>
</gene>
<keyword evidence="3" id="KW-0067">ATP-binding</keyword>
<keyword evidence="2 3" id="KW-0819">tRNA processing</keyword>
<keyword evidence="3" id="KW-0694">RNA-binding</keyword>
<sequence length="366" mass="42569">MTKVYGFVAEFNPFHKGHQLFIEKIKQQYHPDVLIAVMSGNFVQRGDFAILDKWNRAQLAIENGVDLVVELPFAFALEPAQFFAQGAMKLLNQLEIDHLVFGTENQLDFLEMAQKIIASKSDFTQNYNQSSATNLTNYYHSLGIDVEKLPNQLLGINYATEIIKGDYDIQVATIKRLANDYSATKIREALKEKVSVSDLVPKLANEMLQDQKLVTWDKYFPYLKYQILSHTPQELGQVYQMVEGLEYKLKKEINSSSDFNQFIERIKSKRYTMARLRRLLMYTLINVKESDINDVYENPYLRILGFNRVGQEYLNSLKKNNVELITRVGKKEQVFLNLEIKVDRIFQLENKQEQNFGRIPYMKGVN</sequence>
<dbReference type="STRING" id="1423720.FC67_GL002049"/>
<feature type="binding site" evidence="3">
    <location>
        <position position="151"/>
    </location>
    <ligand>
        <name>ATP</name>
        <dbReference type="ChEBI" id="CHEBI:30616"/>
    </ligand>
</feature>
<dbReference type="InterPro" id="IPR008513">
    <property type="entry name" value="tRNA(Met)_cyd_acetate_ligase"/>
</dbReference>
<dbReference type="Gene3D" id="3.40.50.620">
    <property type="entry name" value="HUPs"/>
    <property type="match status" value="1"/>
</dbReference>
<comment type="similarity">
    <text evidence="3">Belongs to the TmcAL family.</text>
</comment>
<comment type="function">
    <text evidence="3">Catalyzes the formation of N(4)-acetylcytidine (ac(4)C) at the wobble position of elongator tRNA(Met), using acetate and ATP as substrates. First activates an acetate ion to form acetyladenylate (Ac-AMP) and then transfers the acetyl group to tRNA to form ac(4)C34.</text>
</comment>
<dbReference type="OrthoDB" id="9769796at2"/>
<dbReference type="Proteomes" id="UP000234653">
    <property type="component" value="Chromosome"/>
</dbReference>
<comment type="subcellular location">
    <subcellularLocation>
        <location evidence="3">Cytoplasm</location>
    </subcellularLocation>
</comment>
<dbReference type="GO" id="GO:0005737">
    <property type="term" value="C:cytoplasm"/>
    <property type="evidence" value="ECO:0007669"/>
    <property type="project" value="UniProtKB-SubCell"/>
</dbReference>
<name>A0A2K9HFY0_9LACO</name>
<accession>A0A2K9HFY0</accession>